<organism evidence="2 3">
    <name type="scientific">Limnobacter profundi</name>
    <dbReference type="NCBI Taxonomy" id="2732163"/>
    <lineage>
        <taxon>Bacteria</taxon>
        <taxon>Pseudomonadati</taxon>
        <taxon>Pseudomonadota</taxon>
        <taxon>Betaproteobacteria</taxon>
        <taxon>Burkholderiales</taxon>
        <taxon>Burkholderiaceae</taxon>
        <taxon>Limnobacter</taxon>
    </lineage>
</organism>
<dbReference type="EMBL" id="CP053084">
    <property type="protein sequence ID" value="QJR28353.1"/>
    <property type="molecule type" value="Genomic_DNA"/>
</dbReference>
<sequence>MTINTQYDPLKISEITNRKLDAKNRRTVPEVSIPTSNGQSSRAFNHSNRNSSHTKSDQDFLGMLLQADQTRSPSDMQFHLDEKKELNSLTGTNHFFSPQKKCEEKNLQAANNKFNFCIANTLAGEVNVQGEFDGHKCIVYLSLKSKLSTQEQAALEKILRSGLSKNLGVELEIKID</sequence>
<reference evidence="2 3" key="1">
    <citation type="submission" date="2020-05" db="EMBL/GenBank/DDBJ databases">
        <title>Compete genome of Limnobacter sp. SAORIC-580.</title>
        <authorList>
            <person name="Song J."/>
            <person name="Cho J.-C."/>
        </authorList>
    </citation>
    <scope>NUCLEOTIDE SEQUENCE [LARGE SCALE GENOMIC DNA]</scope>
    <source>
        <strain evidence="2 3">SAORIC-580</strain>
    </source>
</reference>
<proteinExistence type="predicted"/>
<name>A0ABX6N290_9BURK</name>
<feature type="compositionally biased region" description="Polar residues" evidence="1">
    <location>
        <begin position="33"/>
        <end position="53"/>
    </location>
</feature>
<protein>
    <submittedName>
        <fullName evidence="2">Uncharacterized protein</fullName>
    </submittedName>
</protein>
<keyword evidence="3" id="KW-1185">Reference proteome</keyword>
<feature type="region of interest" description="Disordered" evidence="1">
    <location>
        <begin position="21"/>
        <end position="56"/>
    </location>
</feature>
<evidence type="ECO:0000256" key="1">
    <source>
        <dbReference type="SAM" id="MobiDB-lite"/>
    </source>
</evidence>
<gene>
    <name evidence="2" type="ORF">HKT17_00850</name>
</gene>
<evidence type="ECO:0000313" key="3">
    <source>
        <dbReference type="Proteomes" id="UP000501130"/>
    </source>
</evidence>
<dbReference type="Proteomes" id="UP000501130">
    <property type="component" value="Chromosome"/>
</dbReference>
<evidence type="ECO:0000313" key="2">
    <source>
        <dbReference type="EMBL" id="QJR28353.1"/>
    </source>
</evidence>
<dbReference type="RefSeq" id="WP_171097123.1">
    <property type="nucleotide sequence ID" value="NZ_CP053084.1"/>
</dbReference>
<accession>A0ABX6N290</accession>